<protein>
    <recommendedName>
        <fullName evidence="9">Sec-independent protein translocase protein TatA</fullName>
    </recommendedName>
</protein>
<gene>
    <name evidence="9" type="primary">tatA</name>
    <name evidence="11" type="ordered locus">CJA_0743</name>
</gene>
<dbReference type="Gene3D" id="1.20.5.3310">
    <property type="match status" value="1"/>
</dbReference>
<dbReference type="GO" id="GO:0008320">
    <property type="term" value="F:protein transmembrane transporter activity"/>
    <property type="evidence" value="ECO:0007669"/>
    <property type="project" value="UniProtKB-UniRule"/>
</dbReference>
<dbReference type="NCBIfam" id="TIGR01411">
    <property type="entry name" value="tatAE"/>
    <property type="match status" value="1"/>
</dbReference>
<dbReference type="GO" id="GO:0043953">
    <property type="term" value="P:protein transport by the Tat complex"/>
    <property type="evidence" value="ECO:0007669"/>
    <property type="project" value="UniProtKB-UniRule"/>
</dbReference>
<dbReference type="InterPro" id="IPR003369">
    <property type="entry name" value="TatA/B/E"/>
</dbReference>
<keyword evidence="6 9" id="KW-1133">Transmembrane helix</keyword>
<proteinExistence type="inferred from homology"/>
<evidence type="ECO:0000313" key="11">
    <source>
        <dbReference type="EMBL" id="ACE82965.1"/>
    </source>
</evidence>
<dbReference type="HAMAP" id="MF_00236">
    <property type="entry name" value="TatA_E"/>
    <property type="match status" value="1"/>
</dbReference>
<dbReference type="PANTHER" id="PTHR42982">
    <property type="entry name" value="SEC-INDEPENDENT PROTEIN TRANSLOCASE PROTEIN TATA"/>
    <property type="match status" value="1"/>
</dbReference>
<comment type="function">
    <text evidence="9">Part of the twin-arginine translocation (Tat) system that transports large folded proteins containing a characteristic twin-arginine motif in their signal peptide across membranes. TatA could form the protein-conducting channel of the Tat system.</text>
</comment>
<dbReference type="GO" id="GO:0033281">
    <property type="term" value="C:TAT protein transport complex"/>
    <property type="evidence" value="ECO:0007669"/>
    <property type="project" value="UniProtKB-UniRule"/>
</dbReference>
<comment type="subunit">
    <text evidence="9">The Tat system comprises two distinct complexes: a TatABC complex, containing multiple copies of TatA, TatB and TatC subunits, and a separate TatA complex, containing only TatA subunits. Substrates initially bind to the TatABC complex, which probably triggers association of the separate TatA complex to form the active translocon.</text>
</comment>
<evidence type="ECO:0000256" key="1">
    <source>
        <dbReference type="ARBA" id="ARBA00004162"/>
    </source>
</evidence>
<dbReference type="KEGG" id="cja:CJA_0743"/>
<sequence length="95" mass="10363">MGLLLQFEESIMGISGISIWQLLIVLAIVVMLFGTKRLRTLGSDLGSMIKGFKSSMNNGEEGDKNKEEPTKPQSVEDKSAGVNSATVHEKSDQKH</sequence>
<evidence type="ECO:0000256" key="2">
    <source>
        <dbReference type="ARBA" id="ARBA00022448"/>
    </source>
</evidence>
<comment type="similarity">
    <text evidence="9">Belongs to the TatA/E family.</text>
</comment>
<dbReference type="InterPro" id="IPR006312">
    <property type="entry name" value="TatA/E"/>
</dbReference>
<keyword evidence="7 9" id="KW-0811">Translocation</keyword>
<keyword evidence="2 9" id="KW-0813">Transport</keyword>
<dbReference type="PANTHER" id="PTHR42982:SF1">
    <property type="entry name" value="SEC-INDEPENDENT PROTEIN TRANSLOCASE PROTEIN TATA"/>
    <property type="match status" value="1"/>
</dbReference>
<dbReference type="HOGENOM" id="CLU_086034_5_1_6"/>
<dbReference type="eggNOG" id="COG1826">
    <property type="taxonomic scope" value="Bacteria"/>
</dbReference>
<feature type="compositionally biased region" description="Basic and acidic residues" evidence="10">
    <location>
        <begin position="61"/>
        <end position="79"/>
    </location>
</feature>
<accession>B3PK81</accession>
<feature type="transmembrane region" description="Helical" evidence="9">
    <location>
        <begin position="12"/>
        <end position="33"/>
    </location>
</feature>
<comment type="subcellular location">
    <subcellularLocation>
        <location evidence="9">Cell inner membrane</location>
        <topology evidence="9">Single-pass membrane protein</topology>
    </subcellularLocation>
    <subcellularLocation>
        <location evidence="1">Cell membrane</location>
        <topology evidence="1">Single-pass membrane protein</topology>
    </subcellularLocation>
</comment>
<feature type="region of interest" description="Disordered" evidence="10">
    <location>
        <begin position="52"/>
        <end position="95"/>
    </location>
</feature>
<evidence type="ECO:0000256" key="4">
    <source>
        <dbReference type="ARBA" id="ARBA00022692"/>
    </source>
</evidence>
<name>B3PK81_CELJU</name>
<evidence type="ECO:0000256" key="3">
    <source>
        <dbReference type="ARBA" id="ARBA00022475"/>
    </source>
</evidence>
<keyword evidence="3 9" id="KW-1003">Cell membrane</keyword>
<keyword evidence="4 9" id="KW-0812">Transmembrane</keyword>
<keyword evidence="8 9" id="KW-0472">Membrane</keyword>
<organism evidence="11 12">
    <name type="scientific">Cellvibrio japonicus (strain Ueda107)</name>
    <name type="common">Pseudomonas fluorescens subsp. cellulosa</name>
    <dbReference type="NCBI Taxonomy" id="498211"/>
    <lineage>
        <taxon>Bacteria</taxon>
        <taxon>Pseudomonadati</taxon>
        <taxon>Pseudomonadota</taxon>
        <taxon>Gammaproteobacteria</taxon>
        <taxon>Cellvibrionales</taxon>
        <taxon>Cellvibrionaceae</taxon>
        <taxon>Cellvibrio</taxon>
    </lineage>
</organism>
<dbReference type="Proteomes" id="UP000001036">
    <property type="component" value="Chromosome"/>
</dbReference>
<evidence type="ECO:0000256" key="6">
    <source>
        <dbReference type="ARBA" id="ARBA00022989"/>
    </source>
</evidence>
<evidence type="ECO:0000313" key="12">
    <source>
        <dbReference type="Proteomes" id="UP000001036"/>
    </source>
</evidence>
<evidence type="ECO:0000256" key="9">
    <source>
        <dbReference type="HAMAP-Rule" id="MF_00236"/>
    </source>
</evidence>
<keyword evidence="5 9" id="KW-0653">Protein transport</keyword>
<dbReference type="EMBL" id="CP000934">
    <property type="protein sequence ID" value="ACE82965.1"/>
    <property type="molecule type" value="Genomic_DNA"/>
</dbReference>
<evidence type="ECO:0000256" key="7">
    <source>
        <dbReference type="ARBA" id="ARBA00023010"/>
    </source>
</evidence>
<keyword evidence="12" id="KW-1185">Reference proteome</keyword>
<keyword evidence="9" id="KW-0997">Cell inner membrane</keyword>
<dbReference type="Pfam" id="PF02416">
    <property type="entry name" value="TatA_B_E"/>
    <property type="match status" value="1"/>
</dbReference>
<dbReference type="AlphaFoldDB" id="B3PK81"/>
<evidence type="ECO:0000256" key="8">
    <source>
        <dbReference type="ARBA" id="ARBA00023136"/>
    </source>
</evidence>
<evidence type="ECO:0000256" key="5">
    <source>
        <dbReference type="ARBA" id="ARBA00022927"/>
    </source>
</evidence>
<evidence type="ECO:0000256" key="10">
    <source>
        <dbReference type="SAM" id="MobiDB-lite"/>
    </source>
</evidence>
<reference evidence="11 12" key="1">
    <citation type="journal article" date="2008" name="J. Bacteriol.">
        <title>Insights into plant cell wall degradation from the genome sequence of the soil bacterium Cellvibrio japonicus.</title>
        <authorList>
            <person name="Deboy R.T."/>
            <person name="Mongodin E.F."/>
            <person name="Fouts D.E."/>
            <person name="Tailford L.E."/>
            <person name="Khouri H."/>
            <person name="Emerson J.B."/>
            <person name="Mohamoud Y."/>
            <person name="Watkins K."/>
            <person name="Henrissat B."/>
            <person name="Gilbert H.J."/>
            <person name="Nelson K.E."/>
        </authorList>
    </citation>
    <scope>NUCLEOTIDE SEQUENCE [LARGE SCALE GENOMIC DNA]</scope>
    <source>
        <strain evidence="11 12">Ueda107</strain>
    </source>
</reference>
<dbReference type="STRING" id="498211.CJA_0743"/>